<dbReference type="SUPFAM" id="SSF54373">
    <property type="entry name" value="FAD-linked reductases, C-terminal domain"/>
    <property type="match status" value="1"/>
</dbReference>
<protein>
    <recommendedName>
        <fullName evidence="2">Amine oxidase domain-containing protein</fullName>
    </recommendedName>
</protein>
<dbReference type="GO" id="GO:0001716">
    <property type="term" value="F:L-amino-acid oxidase activity"/>
    <property type="evidence" value="ECO:0007669"/>
    <property type="project" value="TreeGrafter"/>
</dbReference>
<reference evidence="3" key="1">
    <citation type="submission" date="2021-02" db="EMBL/GenBank/DDBJ databases">
        <authorList>
            <person name="Nieuwenhuis M."/>
            <person name="Van De Peppel L.J.J."/>
        </authorList>
    </citation>
    <scope>NUCLEOTIDE SEQUENCE</scope>
    <source>
        <strain evidence="3">D49</strain>
    </source>
</reference>
<dbReference type="GO" id="GO:0009063">
    <property type="term" value="P:amino acid catabolic process"/>
    <property type="evidence" value="ECO:0007669"/>
    <property type="project" value="TreeGrafter"/>
</dbReference>
<dbReference type="Gene3D" id="3.50.50.60">
    <property type="entry name" value="FAD/NAD(P)-binding domain"/>
    <property type="match status" value="1"/>
</dbReference>
<dbReference type="Gene3D" id="3.90.660.10">
    <property type="match status" value="1"/>
</dbReference>
<feature type="domain" description="Amine oxidase" evidence="2">
    <location>
        <begin position="139"/>
        <end position="625"/>
    </location>
</feature>
<dbReference type="InterPro" id="IPR036188">
    <property type="entry name" value="FAD/NAD-bd_sf"/>
</dbReference>
<evidence type="ECO:0000313" key="3">
    <source>
        <dbReference type="EMBL" id="KAG5635663.1"/>
    </source>
</evidence>
<dbReference type="Pfam" id="PF01593">
    <property type="entry name" value="Amino_oxidase"/>
    <property type="match status" value="1"/>
</dbReference>
<feature type="region of interest" description="Disordered" evidence="1">
    <location>
        <begin position="1"/>
        <end position="23"/>
    </location>
</feature>
<feature type="region of interest" description="Disordered" evidence="1">
    <location>
        <begin position="43"/>
        <end position="120"/>
    </location>
</feature>
<evidence type="ECO:0000313" key="4">
    <source>
        <dbReference type="Proteomes" id="UP000717328"/>
    </source>
</evidence>
<keyword evidence="4" id="KW-1185">Reference proteome</keyword>
<dbReference type="InterPro" id="IPR050281">
    <property type="entry name" value="Flavin_monoamine_oxidase"/>
</dbReference>
<accession>A0A9P7FP97</accession>
<dbReference type="Proteomes" id="UP000717328">
    <property type="component" value="Unassembled WGS sequence"/>
</dbReference>
<evidence type="ECO:0000256" key="1">
    <source>
        <dbReference type="SAM" id="MobiDB-lite"/>
    </source>
</evidence>
<dbReference type="SUPFAM" id="SSF51905">
    <property type="entry name" value="FAD/NAD(P)-binding domain"/>
    <property type="match status" value="1"/>
</dbReference>
<feature type="compositionally biased region" description="Polar residues" evidence="1">
    <location>
        <begin position="8"/>
        <end position="23"/>
    </location>
</feature>
<reference evidence="3" key="2">
    <citation type="submission" date="2021-10" db="EMBL/GenBank/DDBJ databases">
        <title>Phylogenomics reveals ancestral predisposition of the termite-cultivated fungus Termitomyces towards a domesticated lifestyle.</title>
        <authorList>
            <person name="Auxier B."/>
            <person name="Grum-Grzhimaylo A."/>
            <person name="Cardenas M.E."/>
            <person name="Lodge J.D."/>
            <person name="Laessoe T."/>
            <person name="Pedersen O."/>
            <person name="Smith M.E."/>
            <person name="Kuyper T.W."/>
            <person name="Franco-Molano E.A."/>
            <person name="Baroni T.J."/>
            <person name="Aanen D.K."/>
        </authorList>
    </citation>
    <scope>NUCLEOTIDE SEQUENCE</scope>
    <source>
        <strain evidence="3">D49</strain>
    </source>
</reference>
<dbReference type="EMBL" id="JABCKI010006044">
    <property type="protein sequence ID" value="KAG5635663.1"/>
    <property type="molecule type" value="Genomic_DNA"/>
</dbReference>
<evidence type="ECO:0000259" key="2">
    <source>
        <dbReference type="Pfam" id="PF01593"/>
    </source>
</evidence>
<dbReference type="Gene3D" id="1.10.10.1620">
    <property type="match status" value="1"/>
</dbReference>
<dbReference type="AlphaFoldDB" id="A0A9P7FP97"/>
<sequence length="681" mass="76816">MSLPEFITATNVSLSSPPENIDNPLSSLGKDAIRHFVQPYIRTPRNVPNVPDSELEWDFPDGPPASGHALPHDLPSTSLHDPSLSSESIVRPPKRPKDPGFPPGPFPDLDLPYPLPPIPEPPTYPSPTLPVGILGAGASGLYIAMMLDSLGIKYEILEGSPRIGGRLFTHNFPTNQGKYQYYDVGAMRYPDTSFVRRLFDLAYNRLGLQEQTIKYIRANDNAFLRYNGITVTQAIKKATPNEDDIFRVSKSNDGNVPDSYVDAGSDVLWTKYLGDLRQLFVDNSFDVAFKKLKELDGHTITSYLTFVKKVPYSVIKWMETMESRTGLFDAALTETILASLVFMDPRYEGRQIDWICFDGGSEILHRNMTEKITTKPVLNHRAIAMRETDDGKSITVTFDLSGGPRKLAISQVEKKYAYVISTMSLACLRMVNLKDVYLSNGQRDAMRQLTYTPSIKVGIQFKRPWWEDLKIVGGQSSTDLPIRDVVYPSYGPDDSHPGHARSNCMIASYNGMQDSQRLGGLMKGRGTPEENVLLDLVMRDLADLHGVKVDDIWKEFEDYHAWDWYRDSFQLGAFCQFGPGQFQETYPYLTQPGSKEQRLYFAGDATSSFHGWVAGALNSGWRAVYSLLDTHPEINPNPDEDIKEKFKLLWGPSEEWDTKELSAHNYVARRLTELELSKMKY</sequence>
<proteinExistence type="predicted"/>
<dbReference type="OrthoDB" id="7777654at2759"/>
<dbReference type="PANTHER" id="PTHR10742:SF342">
    <property type="entry name" value="AMINE OXIDASE"/>
    <property type="match status" value="1"/>
</dbReference>
<dbReference type="InterPro" id="IPR002937">
    <property type="entry name" value="Amino_oxidase"/>
</dbReference>
<comment type="caution">
    <text evidence="3">The sequence shown here is derived from an EMBL/GenBank/DDBJ whole genome shotgun (WGS) entry which is preliminary data.</text>
</comment>
<gene>
    <name evidence="3" type="ORF">H0H81_010482</name>
</gene>
<feature type="compositionally biased region" description="Polar residues" evidence="1">
    <location>
        <begin position="75"/>
        <end position="88"/>
    </location>
</feature>
<organism evidence="3 4">
    <name type="scientific">Sphagnurus paluster</name>
    <dbReference type="NCBI Taxonomy" id="117069"/>
    <lineage>
        <taxon>Eukaryota</taxon>
        <taxon>Fungi</taxon>
        <taxon>Dikarya</taxon>
        <taxon>Basidiomycota</taxon>
        <taxon>Agaricomycotina</taxon>
        <taxon>Agaricomycetes</taxon>
        <taxon>Agaricomycetidae</taxon>
        <taxon>Agaricales</taxon>
        <taxon>Tricholomatineae</taxon>
        <taxon>Lyophyllaceae</taxon>
        <taxon>Sphagnurus</taxon>
    </lineage>
</organism>
<name>A0A9P7FP97_9AGAR</name>
<dbReference type="PANTHER" id="PTHR10742">
    <property type="entry name" value="FLAVIN MONOAMINE OXIDASE"/>
    <property type="match status" value="1"/>
</dbReference>